<keyword evidence="5 11" id="KW-0862">Zinc</keyword>
<organism evidence="14 15">
    <name type="scientific">Pristionchus mayeri</name>
    <dbReference type="NCBI Taxonomy" id="1317129"/>
    <lineage>
        <taxon>Eukaryota</taxon>
        <taxon>Metazoa</taxon>
        <taxon>Ecdysozoa</taxon>
        <taxon>Nematoda</taxon>
        <taxon>Chromadorea</taxon>
        <taxon>Rhabditida</taxon>
        <taxon>Rhabditina</taxon>
        <taxon>Diplogasteromorpha</taxon>
        <taxon>Diplogasteroidea</taxon>
        <taxon>Neodiplogasteridae</taxon>
        <taxon>Pristionchus</taxon>
    </lineage>
</organism>
<gene>
    <name evidence="14" type="ORF">PMAYCL1PPCAC_28717</name>
</gene>
<evidence type="ECO:0000256" key="7">
    <source>
        <dbReference type="ARBA" id="ARBA00023125"/>
    </source>
</evidence>
<dbReference type="SUPFAM" id="SSF48508">
    <property type="entry name" value="Nuclear receptor ligand-binding domain"/>
    <property type="match status" value="1"/>
</dbReference>
<dbReference type="SMART" id="SM00430">
    <property type="entry name" value="HOLI"/>
    <property type="match status" value="1"/>
</dbReference>
<evidence type="ECO:0000313" key="15">
    <source>
        <dbReference type="Proteomes" id="UP001328107"/>
    </source>
</evidence>
<comment type="subcellular location">
    <subcellularLocation>
        <location evidence="1 11">Nucleus</location>
    </subcellularLocation>
</comment>
<protein>
    <recommendedName>
        <fullName evidence="16">Nuclear receptor</fullName>
    </recommendedName>
</protein>
<dbReference type="InterPro" id="IPR000536">
    <property type="entry name" value="Nucl_hrmn_rcpt_lig-bd"/>
</dbReference>
<evidence type="ECO:0008006" key="16">
    <source>
        <dbReference type="Google" id="ProtNLM"/>
    </source>
</evidence>
<dbReference type="PANTHER" id="PTHR24083">
    <property type="entry name" value="NUCLEAR HORMONE RECEPTOR"/>
    <property type="match status" value="1"/>
</dbReference>
<evidence type="ECO:0000256" key="11">
    <source>
        <dbReference type="RuleBase" id="RU004334"/>
    </source>
</evidence>
<evidence type="ECO:0000256" key="5">
    <source>
        <dbReference type="ARBA" id="ARBA00022833"/>
    </source>
</evidence>
<dbReference type="Gene3D" id="3.30.50.10">
    <property type="entry name" value="Erythroid Transcription Factor GATA-1, subunit A"/>
    <property type="match status" value="1"/>
</dbReference>
<feature type="domain" description="Nuclear receptor" evidence="12">
    <location>
        <begin position="27"/>
        <end position="102"/>
    </location>
</feature>
<dbReference type="InterPro" id="IPR050274">
    <property type="entry name" value="Nuclear_hormone_rcpt_NR2"/>
</dbReference>
<name>A0AAN5DAB1_9BILA</name>
<dbReference type="PRINTS" id="PR00047">
    <property type="entry name" value="STROIDFINGER"/>
</dbReference>
<evidence type="ECO:0000259" key="13">
    <source>
        <dbReference type="PROSITE" id="PS51843"/>
    </source>
</evidence>
<evidence type="ECO:0000259" key="12">
    <source>
        <dbReference type="PROSITE" id="PS51030"/>
    </source>
</evidence>
<dbReference type="GO" id="GO:0003700">
    <property type="term" value="F:DNA-binding transcription factor activity"/>
    <property type="evidence" value="ECO:0007669"/>
    <property type="project" value="InterPro"/>
</dbReference>
<dbReference type="InterPro" id="IPR049636">
    <property type="entry name" value="HNF4-like_DBD"/>
</dbReference>
<dbReference type="SMART" id="SM00399">
    <property type="entry name" value="ZnF_C4"/>
    <property type="match status" value="1"/>
</dbReference>
<dbReference type="Gene3D" id="1.10.565.10">
    <property type="entry name" value="Retinoid X Receptor"/>
    <property type="match status" value="1"/>
</dbReference>
<evidence type="ECO:0000256" key="3">
    <source>
        <dbReference type="ARBA" id="ARBA00022723"/>
    </source>
</evidence>
<dbReference type="InterPro" id="IPR035500">
    <property type="entry name" value="NHR-like_dom_sf"/>
</dbReference>
<accession>A0AAN5DAB1</accession>
<evidence type="ECO:0000313" key="14">
    <source>
        <dbReference type="EMBL" id="GMR58522.1"/>
    </source>
</evidence>
<dbReference type="GO" id="GO:0000978">
    <property type="term" value="F:RNA polymerase II cis-regulatory region sequence-specific DNA binding"/>
    <property type="evidence" value="ECO:0007669"/>
    <property type="project" value="InterPro"/>
</dbReference>
<keyword evidence="6 11" id="KW-0805">Transcription regulation</keyword>
<comment type="caution">
    <text evidence="14">The sequence shown here is derived from an EMBL/GenBank/DDBJ whole genome shotgun (WGS) entry which is preliminary data.</text>
</comment>
<comment type="similarity">
    <text evidence="2 11">Belongs to the nuclear hormone receptor family.</text>
</comment>
<dbReference type="Pfam" id="PF00105">
    <property type="entry name" value="zf-C4"/>
    <property type="match status" value="1"/>
</dbReference>
<proteinExistence type="inferred from homology"/>
<keyword evidence="9 11" id="KW-0675">Receptor</keyword>
<evidence type="ECO:0000256" key="2">
    <source>
        <dbReference type="ARBA" id="ARBA00005993"/>
    </source>
</evidence>
<dbReference type="PROSITE" id="PS00031">
    <property type="entry name" value="NUCLEAR_REC_DBD_1"/>
    <property type="match status" value="1"/>
</dbReference>
<dbReference type="GO" id="GO:0008270">
    <property type="term" value="F:zinc ion binding"/>
    <property type="evidence" value="ECO:0007669"/>
    <property type="project" value="UniProtKB-KW"/>
</dbReference>
<dbReference type="Proteomes" id="UP001328107">
    <property type="component" value="Unassembled WGS sequence"/>
</dbReference>
<keyword evidence="8 11" id="KW-0804">Transcription</keyword>
<evidence type="ECO:0000256" key="10">
    <source>
        <dbReference type="ARBA" id="ARBA00023242"/>
    </source>
</evidence>
<keyword evidence="15" id="KW-1185">Reference proteome</keyword>
<feature type="domain" description="NR LBD" evidence="13">
    <location>
        <begin position="154"/>
        <end position="423"/>
    </location>
</feature>
<dbReference type="GO" id="GO:0005634">
    <property type="term" value="C:nucleus"/>
    <property type="evidence" value="ECO:0007669"/>
    <property type="project" value="UniProtKB-SubCell"/>
</dbReference>
<evidence type="ECO:0000256" key="8">
    <source>
        <dbReference type="ARBA" id="ARBA00023163"/>
    </source>
</evidence>
<dbReference type="FunFam" id="3.30.50.10:FF:000080">
    <property type="entry name" value="Uncharacterized protein"/>
    <property type="match status" value="1"/>
</dbReference>
<evidence type="ECO:0000256" key="6">
    <source>
        <dbReference type="ARBA" id="ARBA00023015"/>
    </source>
</evidence>
<dbReference type="CDD" id="cd06960">
    <property type="entry name" value="NR_DBD_HNF4A"/>
    <property type="match status" value="1"/>
</dbReference>
<dbReference type="AlphaFoldDB" id="A0AAN5DAB1"/>
<dbReference type="SUPFAM" id="SSF57716">
    <property type="entry name" value="Glucocorticoid receptor-like (DNA-binding domain)"/>
    <property type="match status" value="1"/>
</dbReference>
<dbReference type="InterPro" id="IPR013088">
    <property type="entry name" value="Znf_NHR/GATA"/>
</dbReference>
<dbReference type="InterPro" id="IPR001628">
    <property type="entry name" value="Znf_hrmn_rcpt"/>
</dbReference>
<feature type="non-terminal residue" evidence="14">
    <location>
        <position position="1"/>
    </location>
</feature>
<keyword evidence="7 11" id="KW-0238">DNA-binding</keyword>
<evidence type="ECO:0000256" key="1">
    <source>
        <dbReference type="ARBA" id="ARBA00004123"/>
    </source>
</evidence>
<dbReference type="Pfam" id="PF00104">
    <property type="entry name" value="Hormone_recep"/>
    <property type="match status" value="1"/>
</dbReference>
<evidence type="ECO:0000256" key="9">
    <source>
        <dbReference type="ARBA" id="ARBA00023170"/>
    </source>
</evidence>
<keyword evidence="4 11" id="KW-0863">Zinc-finger</keyword>
<dbReference type="PROSITE" id="PS51843">
    <property type="entry name" value="NR_LBD"/>
    <property type="match status" value="1"/>
</dbReference>
<sequence length="426" mass="48319">VFLVNVFSSSPPGMPRKRKERQRQECPSECVGCGDAATGYNYEAPSCNACKTFFRRTVLKGQEYSTCLKDGACSKNKSLNPCRACRLERCIEAGMNPFLIITLEDPDSNPVVQRALRRGICEDPSPSTSTASSSSLQISPSIKMTMSPNVIECSFDRIISELLHLEDALQALRINPKVDPRPHEYRLNTLLPNRSMLSLTSEHLNDPPCDPTIKPVDKGPPMPFRHPNAKKNWPFADLVFSIEYMKTFTFFSDLKIEDQKALCRHVSIMCSHLTLAFTSFEKKSCISLTPDGNMPHNGFVPEDRVHERRLHHGIIHLLWELEMDTTEYVLIKAIIVCNPAIEGLSLSHKSELEKEQIKYSKALLSYVITKRGHKEGPIAYTGMMSLIRFLTDIMKNHKNWHVLRQAMLYVPGQPVNPSLYDDIYDF</sequence>
<dbReference type="PROSITE" id="PS51030">
    <property type="entry name" value="NUCLEAR_REC_DBD_2"/>
    <property type="match status" value="1"/>
</dbReference>
<reference evidence="15" key="1">
    <citation type="submission" date="2022-10" db="EMBL/GenBank/DDBJ databases">
        <title>Genome assembly of Pristionchus species.</title>
        <authorList>
            <person name="Yoshida K."/>
            <person name="Sommer R.J."/>
        </authorList>
    </citation>
    <scope>NUCLEOTIDE SEQUENCE [LARGE SCALE GENOMIC DNA]</scope>
    <source>
        <strain evidence="15">RS5460</strain>
    </source>
</reference>
<evidence type="ECO:0000256" key="4">
    <source>
        <dbReference type="ARBA" id="ARBA00022771"/>
    </source>
</evidence>
<keyword evidence="10 11" id="KW-0539">Nucleus</keyword>
<dbReference type="EMBL" id="BTRK01000006">
    <property type="protein sequence ID" value="GMR58522.1"/>
    <property type="molecule type" value="Genomic_DNA"/>
</dbReference>
<keyword evidence="3 11" id="KW-0479">Metal-binding</keyword>